<evidence type="ECO:0000313" key="2">
    <source>
        <dbReference type="WBParaSite" id="Hba_13353"/>
    </source>
</evidence>
<proteinExistence type="predicted"/>
<organism evidence="1 2">
    <name type="scientific">Heterorhabditis bacteriophora</name>
    <name type="common">Entomopathogenic nematode worm</name>
    <dbReference type="NCBI Taxonomy" id="37862"/>
    <lineage>
        <taxon>Eukaryota</taxon>
        <taxon>Metazoa</taxon>
        <taxon>Ecdysozoa</taxon>
        <taxon>Nematoda</taxon>
        <taxon>Chromadorea</taxon>
        <taxon>Rhabditida</taxon>
        <taxon>Rhabditina</taxon>
        <taxon>Rhabditomorpha</taxon>
        <taxon>Strongyloidea</taxon>
        <taxon>Heterorhabditidae</taxon>
        <taxon>Heterorhabditis</taxon>
    </lineage>
</organism>
<dbReference type="Proteomes" id="UP000095283">
    <property type="component" value="Unplaced"/>
</dbReference>
<name>A0A1I7X6W2_HETBA</name>
<dbReference type="AlphaFoldDB" id="A0A1I7X6W2"/>
<keyword evidence="1" id="KW-1185">Reference proteome</keyword>
<dbReference type="WBParaSite" id="Hba_13353">
    <property type="protein sequence ID" value="Hba_13353"/>
    <property type="gene ID" value="Hba_13353"/>
</dbReference>
<reference evidence="2" key="1">
    <citation type="submission" date="2016-11" db="UniProtKB">
        <authorList>
            <consortium name="WormBaseParasite"/>
        </authorList>
    </citation>
    <scope>IDENTIFICATION</scope>
</reference>
<evidence type="ECO:0000313" key="1">
    <source>
        <dbReference type="Proteomes" id="UP000095283"/>
    </source>
</evidence>
<accession>A0A1I7X6W2</accession>
<sequence>MSNIPVGLTSTYHTHKRKCSWNEISFEISLIFLLSTHLSCHISRPFIDCIISLYCKVCAPLGYETMGLSCL</sequence>
<protein>
    <submittedName>
        <fullName evidence="2">Ovule protein</fullName>
    </submittedName>
</protein>